<dbReference type="AlphaFoldDB" id="A0A6S7G0I3"/>
<dbReference type="InterPro" id="IPR049012">
    <property type="entry name" value="Mutator_transp_dom"/>
</dbReference>
<evidence type="ECO:0000313" key="2">
    <source>
        <dbReference type="EMBL" id="CAB3986304.1"/>
    </source>
</evidence>
<name>A0A6S7G0I3_PARCT</name>
<sequence length="225" mass="24982">MGSLEEEAKEEMKQAGQRLRKLILDENPEQANDDVLDVAVTFDGTWAKRGFTLLTGVVFVISVDSGEVLDYHVLSKVCQICAIKKVKVTEEEFEQWLLAHECDINFVGSSPAMESEVRRGRSIETHNMSEVYIPSEGDVRDNTYQDEIRSDTDSMCWSPSFSTCQHIFAQATLTPVGYVILWWFISGGSCSDGASGSSSCCNFLGSECAPPIPHWLGLQRLQVVS</sequence>
<comment type="caution">
    <text evidence="2">The sequence shown here is derived from an EMBL/GenBank/DDBJ whole genome shotgun (WGS) entry which is preliminary data.</text>
</comment>
<evidence type="ECO:0000313" key="3">
    <source>
        <dbReference type="Proteomes" id="UP001152795"/>
    </source>
</evidence>
<organism evidence="2 3">
    <name type="scientific">Paramuricea clavata</name>
    <name type="common">Red gorgonian</name>
    <name type="synonym">Violescent sea-whip</name>
    <dbReference type="NCBI Taxonomy" id="317549"/>
    <lineage>
        <taxon>Eukaryota</taxon>
        <taxon>Metazoa</taxon>
        <taxon>Cnidaria</taxon>
        <taxon>Anthozoa</taxon>
        <taxon>Octocorallia</taxon>
        <taxon>Malacalcyonacea</taxon>
        <taxon>Plexauridae</taxon>
        <taxon>Paramuricea</taxon>
    </lineage>
</organism>
<dbReference type="OrthoDB" id="5989419at2759"/>
<reference evidence="2" key="1">
    <citation type="submission" date="2020-04" db="EMBL/GenBank/DDBJ databases">
        <authorList>
            <person name="Alioto T."/>
            <person name="Alioto T."/>
            <person name="Gomez Garrido J."/>
        </authorList>
    </citation>
    <scope>NUCLEOTIDE SEQUENCE</scope>
    <source>
        <strain evidence="2">A484AB</strain>
    </source>
</reference>
<keyword evidence="3" id="KW-1185">Reference proteome</keyword>
<evidence type="ECO:0000259" key="1">
    <source>
        <dbReference type="Pfam" id="PF20700"/>
    </source>
</evidence>
<dbReference type="EMBL" id="CACRXK020000996">
    <property type="protein sequence ID" value="CAB3986304.1"/>
    <property type="molecule type" value="Genomic_DNA"/>
</dbReference>
<dbReference type="Pfam" id="PF20700">
    <property type="entry name" value="Mutator"/>
    <property type="match status" value="1"/>
</dbReference>
<accession>A0A6S7G0I3</accession>
<protein>
    <recommendedName>
        <fullName evidence="1">Mutator-like transposase domain-containing protein</fullName>
    </recommendedName>
</protein>
<gene>
    <name evidence="2" type="ORF">PACLA_8A035676</name>
</gene>
<feature type="domain" description="Mutator-like transposase" evidence="1">
    <location>
        <begin position="3"/>
        <end position="117"/>
    </location>
</feature>
<proteinExistence type="predicted"/>
<dbReference type="Proteomes" id="UP001152795">
    <property type="component" value="Unassembled WGS sequence"/>
</dbReference>